<name>A0ABV7H2E4_9BURK</name>
<comment type="subcellular location">
    <subcellularLocation>
        <location evidence="15">Cell outer membrane</location>
        <topology evidence="15">Multi-pass membrane protein</topology>
    </subcellularLocation>
    <text evidence="15">One of the very few enzymes located there.</text>
</comment>
<keyword evidence="7 15" id="KW-0479">Metal-binding</keyword>
<evidence type="ECO:0000256" key="10">
    <source>
        <dbReference type="ARBA" id="ARBA00022837"/>
    </source>
</evidence>
<keyword evidence="8 15" id="KW-0732">Signal</keyword>
<reference evidence="17" key="1">
    <citation type="journal article" date="2019" name="Int. J. Syst. Evol. Microbiol.">
        <title>The Global Catalogue of Microorganisms (GCM) 10K type strain sequencing project: providing services to taxonomists for standard genome sequencing and annotation.</title>
        <authorList>
            <consortium name="The Broad Institute Genomics Platform"/>
            <consortium name="The Broad Institute Genome Sequencing Center for Infectious Disease"/>
            <person name="Wu L."/>
            <person name="Ma J."/>
        </authorList>
    </citation>
    <scope>NUCLEOTIDE SEQUENCE [LARGE SCALE GENOMIC DNA]</scope>
    <source>
        <strain evidence="17">KCTC 52168</strain>
    </source>
</reference>
<keyword evidence="9 15" id="KW-0378">Hydrolase</keyword>
<keyword evidence="5" id="KW-1134">Transmembrane beta strand</keyword>
<evidence type="ECO:0000256" key="3">
    <source>
        <dbReference type="ARBA" id="ARBA00010525"/>
    </source>
</evidence>
<dbReference type="EC" id="3.1.1.4" evidence="15"/>
<keyword evidence="11 15" id="KW-0442">Lipid degradation</keyword>
<dbReference type="Gene3D" id="2.40.230.10">
    <property type="entry name" value="Phospholipase A1"/>
    <property type="match status" value="1"/>
</dbReference>
<comment type="similarity">
    <text evidence="3 15">Belongs to the phospholipase A1 family.</text>
</comment>
<dbReference type="EMBL" id="JBHRTI010000004">
    <property type="protein sequence ID" value="MFC3148079.1"/>
    <property type="molecule type" value="Genomic_DNA"/>
</dbReference>
<keyword evidence="10 15" id="KW-0106">Calcium</keyword>
<dbReference type="PRINTS" id="PR01486">
    <property type="entry name" value="PHPHLIPASEA1"/>
</dbReference>
<evidence type="ECO:0000256" key="13">
    <source>
        <dbReference type="ARBA" id="ARBA00023136"/>
    </source>
</evidence>
<evidence type="ECO:0000256" key="6">
    <source>
        <dbReference type="ARBA" id="ARBA00022692"/>
    </source>
</evidence>
<evidence type="ECO:0000313" key="16">
    <source>
        <dbReference type="EMBL" id="MFC3148079.1"/>
    </source>
</evidence>
<dbReference type="RefSeq" id="WP_377303688.1">
    <property type="nucleotide sequence ID" value="NZ_CP180191.1"/>
</dbReference>
<organism evidence="16 17">
    <name type="scientific">Piscinibacterium candidicorallinum</name>
    <dbReference type="NCBI Taxonomy" id="1793872"/>
    <lineage>
        <taxon>Bacteria</taxon>
        <taxon>Pseudomonadati</taxon>
        <taxon>Pseudomonadota</taxon>
        <taxon>Betaproteobacteria</taxon>
        <taxon>Burkholderiales</taxon>
        <taxon>Piscinibacterium</taxon>
    </lineage>
</organism>
<comment type="subunit">
    <text evidence="4 15">Homodimer; dimerization is reversible, and the dimeric form is the active one.</text>
</comment>
<dbReference type="InterPro" id="IPR003187">
    <property type="entry name" value="PLipase_A1"/>
</dbReference>
<dbReference type="InterPro" id="IPR036541">
    <property type="entry name" value="PLipase_A1_sf"/>
</dbReference>
<dbReference type="PANTHER" id="PTHR40457:SF1">
    <property type="entry name" value="PHOSPHOLIPASE A1"/>
    <property type="match status" value="1"/>
</dbReference>
<evidence type="ECO:0000256" key="2">
    <source>
        <dbReference type="ARBA" id="ARBA00001604"/>
    </source>
</evidence>
<dbReference type="Pfam" id="PF02253">
    <property type="entry name" value="PLA1"/>
    <property type="match status" value="1"/>
</dbReference>
<accession>A0ABV7H2E4</accession>
<evidence type="ECO:0000256" key="14">
    <source>
        <dbReference type="ARBA" id="ARBA00023237"/>
    </source>
</evidence>
<comment type="cofactor">
    <cofactor evidence="15">
        <name>Ca(2+)</name>
        <dbReference type="ChEBI" id="CHEBI:29108"/>
    </cofactor>
    <text evidence="15">Binds 1 Ca(2+) ion per monomer. In the dimeric form the Ca(2+) is bound by different amino acids with binding of each Ca(2+) shared with ligands coming from each monomer. The Ca(2+) ion may have a role in catalysis.</text>
</comment>
<protein>
    <recommendedName>
        <fullName evidence="15">Phospholipase A1</fullName>
        <ecNumber evidence="15">3.1.1.32</ecNumber>
        <ecNumber evidence="15">3.1.1.4</ecNumber>
    </recommendedName>
    <alternativeName>
        <fullName evidence="15">Phosphatidylcholine 1-acylhydrolase</fullName>
    </alternativeName>
</protein>
<evidence type="ECO:0000256" key="1">
    <source>
        <dbReference type="ARBA" id="ARBA00000111"/>
    </source>
</evidence>
<sequence>MSFKPRRALTAGLAGLGACGLMLAQAPASAADPAAKETPEQCLLREIALAAPETTVLELRRRCLELLTRPASHAASSILAEGSEAGNAPSKTRLAQLLEKPEVERSPLERRLVSELVAWDEPFALLPHRQNYLLPVSYVQRRSGGVPLPPELLGRKNLETTFQTSIKFPASPPLFGGRAVVFLAYTGRAWWQVYDGQVSRPFREYNHEPEAFLAMPGVGGEFLGWRHRLSTVGLNHQSNGRSQPFSRSWNRVMVEGTFDRGNSLWASARLWYRLPEDRKTSALAADGDDNPDINRYAGRGDLRVGYLLGEQRLTLSLRHALARGGKGAAQLDYSRPTGFSPAMRWYVQASDGYGDSLIDYDRRLRRISLGIMLNDWF</sequence>
<comment type="caution">
    <text evidence="16">The sequence shown here is derived from an EMBL/GenBank/DDBJ whole genome shotgun (WGS) entry which is preliminary data.</text>
</comment>
<evidence type="ECO:0000256" key="15">
    <source>
        <dbReference type="RuleBase" id="RU366027"/>
    </source>
</evidence>
<feature type="signal peptide" evidence="15">
    <location>
        <begin position="1"/>
        <end position="30"/>
    </location>
</feature>
<evidence type="ECO:0000256" key="9">
    <source>
        <dbReference type="ARBA" id="ARBA00022801"/>
    </source>
</evidence>
<evidence type="ECO:0000256" key="11">
    <source>
        <dbReference type="ARBA" id="ARBA00022963"/>
    </source>
</evidence>
<dbReference type="SUPFAM" id="SSF56931">
    <property type="entry name" value="Outer membrane phospholipase A (OMPLA)"/>
    <property type="match status" value="1"/>
</dbReference>
<keyword evidence="17" id="KW-1185">Reference proteome</keyword>
<proteinExistence type="inferred from homology"/>
<comment type="catalytic activity">
    <reaction evidence="2 15">
        <text>a 1,2-diacyl-sn-glycero-3-phosphocholine + H2O = a 1-acyl-sn-glycero-3-phosphocholine + a fatty acid + H(+)</text>
        <dbReference type="Rhea" id="RHEA:15801"/>
        <dbReference type="ChEBI" id="CHEBI:15377"/>
        <dbReference type="ChEBI" id="CHEBI:15378"/>
        <dbReference type="ChEBI" id="CHEBI:28868"/>
        <dbReference type="ChEBI" id="CHEBI:57643"/>
        <dbReference type="ChEBI" id="CHEBI:58168"/>
        <dbReference type="EC" id="3.1.1.4"/>
    </reaction>
</comment>
<dbReference type="EC" id="3.1.1.32" evidence="15"/>
<keyword evidence="13" id="KW-0472">Membrane</keyword>
<evidence type="ECO:0000256" key="7">
    <source>
        <dbReference type="ARBA" id="ARBA00022723"/>
    </source>
</evidence>
<keyword evidence="6" id="KW-0812">Transmembrane</keyword>
<keyword evidence="14 15" id="KW-0998">Cell outer membrane</keyword>
<keyword evidence="12 15" id="KW-0443">Lipid metabolism</keyword>
<dbReference type="PROSITE" id="PS51257">
    <property type="entry name" value="PROKAR_LIPOPROTEIN"/>
    <property type="match status" value="1"/>
</dbReference>
<dbReference type="Proteomes" id="UP001595556">
    <property type="component" value="Unassembled WGS sequence"/>
</dbReference>
<comment type="catalytic activity">
    <reaction evidence="1 15">
        <text>a 1,2-diacyl-sn-glycero-3-phosphocholine + H2O = a 2-acyl-sn-glycero-3-phosphocholine + a fatty acid + H(+)</text>
        <dbReference type="Rhea" id="RHEA:18689"/>
        <dbReference type="ChEBI" id="CHEBI:15377"/>
        <dbReference type="ChEBI" id="CHEBI:15378"/>
        <dbReference type="ChEBI" id="CHEBI:28868"/>
        <dbReference type="ChEBI" id="CHEBI:57643"/>
        <dbReference type="ChEBI" id="CHEBI:57875"/>
        <dbReference type="EC" id="3.1.1.32"/>
    </reaction>
</comment>
<feature type="chain" id="PRO_5044985679" description="Phospholipase A1" evidence="15">
    <location>
        <begin position="31"/>
        <end position="377"/>
    </location>
</feature>
<evidence type="ECO:0000256" key="8">
    <source>
        <dbReference type="ARBA" id="ARBA00022729"/>
    </source>
</evidence>
<evidence type="ECO:0000313" key="17">
    <source>
        <dbReference type="Proteomes" id="UP001595556"/>
    </source>
</evidence>
<dbReference type="PANTHER" id="PTHR40457">
    <property type="entry name" value="PHOSPHOLIPASE A1"/>
    <property type="match status" value="1"/>
</dbReference>
<comment type="function">
    <text evidence="15">Hydrolysis of phosphatidylcholine with phospholipase A2 (EC 3.1.1.4) and phospholipase A1 (EC 3.1.1.32) activities.</text>
</comment>
<evidence type="ECO:0000256" key="5">
    <source>
        <dbReference type="ARBA" id="ARBA00022452"/>
    </source>
</evidence>
<evidence type="ECO:0000256" key="4">
    <source>
        <dbReference type="ARBA" id="ARBA00011702"/>
    </source>
</evidence>
<evidence type="ECO:0000256" key="12">
    <source>
        <dbReference type="ARBA" id="ARBA00023098"/>
    </source>
</evidence>
<gene>
    <name evidence="16" type="ORF">ACFOEN_10535</name>
</gene>